<dbReference type="CDD" id="cd00093">
    <property type="entry name" value="HTH_XRE"/>
    <property type="match status" value="1"/>
</dbReference>
<sequence length="103" mass="11632">MLNLLIIVIMAQYRIKELLKERNMTQKDLAQKIGVSAVTLNRYMTGNPSVSSLEKIAGALDVEISELFVHRKTVETVPAFKCPHCGNKLYIEIKGEDYGEESF</sequence>
<dbReference type="InterPro" id="IPR010982">
    <property type="entry name" value="Lambda_DNA-bd_dom_sf"/>
</dbReference>
<dbReference type="InterPro" id="IPR050807">
    <property type="entry name" value="TransReg_Diox_bact_type"/>
</dbReference>
<evidence type="ECO:0000259" key="2">
    <source>
        <dbReference type="PROSITE" id="PS50943"/>
    </source>
</evidence>
<reference evidence="3 4" key="1">
    <citation type="submission" date="2018-08" db="EMBL/GenBank/DDBJ databases">
        <title>A genome reference for cultivated species of the human gut microbiota.</title>
        <authorList>
            <person name="Zou Y."/>
            <person name="Xue W."/>
            <person name="Luo G."/>
        </authorList>
    </citation>
    <scope>NUCLEOTIDE SEQUENCE [LARGE SCALE GENOMIC DNA]</scope>
    <source>
        <strain evidence="3 4">OM06-2</strain>
    </source>
</reference>
<organism evidence="3 4">
    <name type="scientific">Phocaeicola plebeius</name>
    <dbReference type="NCBI Taxonomy" id="310297"/>
    <lineage>
        <taxon>Bacteria</taxon>
        <taxon>Pseudomonadati</taxon>
        <taxon>Bacteroidota</taxon>
        <taxon>Bacteroidia</taxon>
        <taxon>Bacteroidales</taxon>
        <taxon>Bacteroidaceae</taxon>
        <taxon>Phocaeicola</taxon>
    </lineage>
</organism>
<evidence type="ECO:0000256" key="1">
    <source>
        <dbReference type="ARBA" id="ARBA00023125"/>
    </source>
</evidence>
<dbReference type="Gene3D" id="1.10.260.40">
    <property type="entry name" value="lambda repressor-like DNA-binding domains"/>
    <property type="match status" value="1"/>
</dbReference>
<dbReference type="InterPro" id="IPR001387">
    <property type="entry name" value="Cro/C1-type_HTH"/>
</dbReference>
<proteinExistence type="predicted"/>
<accession>A0A3E4Z3G6</accession>
<dbReference type="GO" id="GO:0005829">
    <property type="term" value="C:cytosol"/>
    <property type="evidence" value="ECO:0007669"/>
    <property type="project" value="TreeGrafter"/>
</dbReference>
<dbReference type="AlphaFoldDB" id="A0A3E4Z3G6"/>
<dbReference type="PROSITE" id="PS50943">
    <property type="entry name" value="HTH_CROC1"/>
    <property type="match status" value="1"/>
</dbReference>
<dbReference type="Pfam" id="PF01381">
    <property type="entry name" value="HTH_3"/>
    <property type="match status" value="1"/>
</dbReference>
<dbReference type="PANTHER" id="PTHR46797">
    <property type="entry name" value="HTH-TYPE TRANSCRIPTIONAL REGULATOR"/>
    <property type="match status" value="1"/>
</dbReference>
<dbReference type="EMBL" id="QSTW01000043">
    <property type="protein sequence ID" value="RGM84424.1"/>
    <property type="molecule type" value="Genomic_DNA"/>
</dbReference>
<protein>
    <submittedName>
        <fullName evidence="3">XRE family transcriptional regulator</fullName>
    </submittedName>
</protein>
<evidence type="ECO:0000313" key="4">
    <source>
        <dbReference type="Proteomes" id="UP000260814"/>
    </source>
</evidence>
<evidence type="ECO:0000313" key="3">
    <source>
        <dbReference type="EMBL" id="RGM84424.1"/>
    </source>
</evidence>
<dbReference type="SUPFAM" id="SSF47413">
    <property type="entry name" value="lambda repressor-like DNA-binding domains"/>
    <property type="match status" value="1"/>
</dbReference>
<comment type="caution">
    <text evidence="3">The sequence shown here is derived from an EMBL/GenBank/DDBJ whole genome shotgun (WGS) entry which is preliminary data.</text>
</comment>
<dbReference type="Proteomes" id="UP000260814">
    <property type="component" value="Unassembled WGS sequence"/>
</dbReference>
<dbReference type="GO" id="GO:0003677">
    <property type="term" value="F:DNA binding"/>
    <property type="evidence" value="ECO:0007669"/>
    <property type="project" value="UniProtKB-KW"/>
</dbReference>
<dbReference type="PANTHER" id="PTHR46797:SF1">
    <property type="entry name" value="METHYLPHOSPHONATE SYNTHASE"/>
    <property type="match status" value="1"/>
</dbReference>
<gene>
    <name evidence="3" type="ORF">DXB87_17120</name>
</gene>
<name>A0A3E4Z3G6_9BACT</name>
<dbReference type="GO" id="GO:0003700">
    <property type="term" value="F:DNA-binding transcription factor activity"/>
    <property type="evidence" value="ECO:0007669"/>
    <property type="project" value="TreeGrafter"/>
</dbReference>
<feature type="domain" description="HTH cro/C1-type" evidence="2">
    <location>
        <begin position="15"/>
        <end position="67"/>
    </location>
</feature>
<keyword evidence="1" id="KW-0238">DNA-binding</keyword>
<dbReference type="SMART" id="SM00530">
    <property type="entry name" value="HTH_XRE"/>
    <property type="match status" value="1"/>
</dbReference>